<proteinExistence type="predicted"/>
<evidence type="ECO:0000256" key="1">
    <source>
        <dbReference type="SAM" id="MobiDB-lite"/>
    </source>
</evidence>
<dbReference type="PANTHER" id="PTHR45125:SF45">
    <property type="entry name" value="NO APICAL MERISTEM-ASSOCIATED C-TERMINAL DOMAIN-CONTAINING PROTEIN"/>
    <property type="match status" value="1"/>
</dbReference>
<sequence>MHSFVNLLNGNDVGSNELNWDDSQFASPPEEQLVQPIAQDTPRVKGNKKRTKNFNEKEDILLMSAWSEISHDVVQGNEQSCSTYWQ</sequence>
<feature type="compositionally biased region" description="Polar residues" evidence="1">
    <location>
        <begin position="1"/>
        <end position="26"/>
    </location>
</feature>
<dbReference type="PANTHER" id="PTHR45125">
    <property type="entry name" value="F21J9.4-RELATED"/>
    <property type="match status" value="1"/>
</dbReference>
<accession>A0A0A9AQA6</accession>
<organism evidence="2">
    <name type="scientific">Arundo donax</name>
    <name type="common">Giant reed</name>
    <name type="synonym">Donax arundinaceus</name>
    <dbReference type="NCBI Taxonomy" id="35708"/>
    <lineage>
        <taxon>Eukaryota</taxon>
        <taxon>Viridiplantae</taxon>
        <taxon>Streptophyta</taxon>
        <taxon>Embryophyta</taxon>
        <taxon>Tracheophyta</taxon>
        <taxon>Spermatophyta</taxon>
        <taxon>Magnoliopsida</taxon>
        <taxon>Liliopsida</taxon>
        <taxon>Poales</taxon>
        <taxon>Poaceae</taxon>
        <taxon>PACMAD clade</taxon>
        <taxon>Arundinoideae</taxon>
        <taxon>Arundineae</taxon>
        <taxon>Arundo</taxon>
    </lineage>
</organism>
<evidence type="ECO:0000313" key="2">
    <source>
        <dbReference type="EMBL" id="JAD49262.1"/>
    </source>
</evidence>
<name>A0A0A9AQA6_ARUDO</name>
<reference evidence="2" key="1">
    <citation type="submission" date="2014-09" db="EMBL/GenBank/DDBJ databases">
        <authorList>
            <person name="Magalhaes I.L.F."/>
            <person name="Oliveira U."/>
            <person name="Santos F.R."/>
            <person name="Vidigal T.H.D.A."/>
            <person name="Brescovit A.D."/>
            <person name="Santos A.J."/>
        </authorList>
    </citation>
    <scope>NUCLEOTIDE SEQUENCE</scope>
    <source>
        <tissue evidence="2">Shoot tissue taken approximately 20 cm above the soil surface</tissue>
    </source>
</reference>
<reference evidence="2" key="2">
    <citation type="journal article" date="2015" name="Data Brief">
        <title>Shoot transcriptome of the giant reed, Arundo donax.</title>
        <authorList>
            <person name="Barrero R.A."/>
            <person name="Guerrero F.D."/>
            <person name="Moolhuijzen P."/>
            <person name="Goolsby J.A."/>
            <person name="Tidwell J."/>
            <person name="Bellgard S.E."/>
            <person name="Bellgard M.I."/>
        </authorList>
    </citation>
    <scope>NUCLEOTIDE SEQUENCE</scope>
    <source>
        <tissue evidence="2">Shoot tissue taken approximately 20 cm above the soil surface</tissue>
    </source>
</reference>
<feature type="region of interest" description="Disordered" evidence="1">
    <location>
        <begin position="1"/>
        <end position="52"/>
    </location>
</feature>
<dbReference type="EMBL" id="GBRH01248633">
    <property type="protein sequence ID" value="JAD49262.1"/>
    <property type="molecule type" value="Transcribed_RNA"/>
</dbReference>
<protein>
    <recommendedName>
        <fullName evidence="3">Myb-like domain-containing protein</fullName>
    </recommendedName>
</protein>
<evidence type="ECO:0008006" key="3">
    <source>
        <dbReference type="Google" id="ProtNLM"/>
    </source>
</evidence>
<dbReference type="AlphaFoldDB" id="A0A0A9AQA6"/>